<feature type="domain" description="Prophage endopeptidase tail N-terminal" evidence="2">
    <location>
        <begin position="33"/>
        <end position="114"/>
    </location>
</feature>
<sequence>MTLLLKAQANLMLCSVSRSSILADTTYTQDKLLVKGLHSAYVEPLRSFLFDTLTVQLEQNSSFQLSFTAYDDGSVAFNMLSVESSVFWGNDEYIIKQFNPDYTNGFTTYQVTAIQACYDISKIRQRQVKAGTLTYSVQDVLSFYLDGNSLGYTWRVIGSFDKQQITDLGGDSGKDMLDKIVATWPDAVFYPEKRIVRIYQHDAFAQDLGRRIDYLHDTPEIKLAYDSTNIVNQVLASGKTKESIDSDKTEYYFDPFIVQDDKSIQEWGLRPGDDVSDERFTDKDAMKAYALSQLTPEPTLSIEVTQSLDAIPKLGEIRRLENRKDGFVTSVEVVGFTHYPLNRKASTVVLNNRAKTILNYKSSQQKALNKALNDTKAQAKAAVNDAKKAFSARIIGTRVETAPVGLRAMADDDTLPLYTLKVAEDNEDFGLKKGDRFAVQTTASGVEGLDAKIAAGQVSYGLATPTSDGLMSATDKTKLDGIVDATQEQSGLMSPADKLKLDSLKQEPVASIDITDSSTGSIYKLTVSNGEIKLIGSGQ</sequence>
<evidence type="ECO:0000313" key="4">
    <source>
        <dbReference type="Proteomes" id="UP000286848"/>
    </source>
</evidence>
<dbReference type="EMBL" id="BFFP01000028">
    <property type="protein sequence ID" value="GBG95185.1"/>
    <property type="molecule type" value="Genomic_DNA"/>
</dbReference>
<dbReference type="InterPro" id="IPR044051">
    <property type="entry name" value="Prophage_tail_N"/>
</dbReference>
<evidence type="ECO:0008006" key="5">
    <source>
        <dbReference type="Google" id="ProtNLM"/>
    </source>
</evidence>
<dbReference type="Gene3D" id="3.55.50.40">
    <property type="match status" value="1"/>
</dbReference>
<dbReference type="OrthoDB" id="2404328at2"/>
<dbReference type="InterPro" id="IPR010572">
    <property type="entry name" value="Tail_dom"/>
</dbReference>
<keyword evidence="4" id="KW-1185">Reference proteome</keyword>
<dbReference type="AlphaFoldDB" id="A0A401IUJ9"/>
<evidence type="ECO:0000313" key="3">
    <source>
        <dbReference type="EMBL" id="GBG95185.1"/>
    </source>
</evidence>
<name>A0A401IUJ9_9LACO</name>
<dbReference type="Gene3D" id="6.20.110.10">
    <property type="match status" value="1"/>
</dbReference>
<comment type="caution">
    <text evidence="3">The sequence shown here is derived from an EMBL/GenBank/DDBJ whole genome shotgun (WGS) entry which is preliminary data.</text>
</comment>
<dbReference type="Proteomes" id="UP000286848">
    <property type="component" value="Unassembled WGS sequence"/>
</dbReference>
<gene>
    <name evidence="3" type="ORF">LFYK43_16440</name>
</gene>
<dbReference type="Pfam" id="PF06605">
    <property type="entry name" value="Prophage_tail"/>
    <property type="match status" value="1"/>
</dbReference>
<evidence type="ECO:0000259" key="2">
    <source>
        <dbReference type="Pfam" id="PF18994"/>
    </source>
</evidence>
<dbReference type="Pfam" id="PF18994">
    <property type="entry name" value="Prophage_tailD1"/>
    <property type="match status" value="1"/>
</dbReference>
<reference evidence="3 4" key="1">
    <citation type="journal article" date="2019" name="Int. J. Syst. Evol. Microbiol.">
        <title>Lactobacillus salitolerans sp. nov., a novel lactic acid bacterium isolated from spent mushroom substrates.</title>
        <authorList>
            <person name="Tohno M."/>
            <person name="Tanizawa Y."/>
            <person name="Kojima Y."/>
            <person name="Sakamoto M."/>
            <person name="Nakamura Y."/>
            <person name="Ohkuma M."/>
            <person name="Kobayashi H."/>
        </authorList>
    </citation>
    <scope>NUCLEOTIDE SEQUENCE [LARGE SCALE GENOMIC DNA]</scope>
    <source>
        <strain evidence="3 4">YK43</strain>
    </source>
</reference>
<proteinExistence type="predicted"/>
<evidence type="ECO:0000259" key="1">
    <source>
        <dbReference type="Pfam" id="PF06605"/>
    </source>
</evidence>
<dbReference type="RefSeq" id="WP_124977279.1">
    <property type="nucleotide sequence ID" value="NZ_BFFP01000028.1"/>
</dbReference>
<feature type="domain" description="Tail spike" evidence="1">
    <location>
        <begin position="117"/>
        <end position="361"/>
    </location>
</feature>
<accession>A0A401IUJ9</accession>
<organism evidence="3 4">
    <name type="scientific">Ligilactobacillus salitolerans</name>
    <dbReference type="NCBI Taxonomy" id="1808352"/>
    <lineage>
        <taxon>Bacteria</taxon>
        <taxon>Bacillati</taxon>
        <taxon>Bacillota</taxon>
        <taxon>Bacilli</taxon>
        <taxon>Lactobacillales</taxon>
        <taxon>Lactobacillaceae</taxon>
        <taxon>Ligilactobacillus</taxon>
    </lineage>
</organism>
<protein>
    <recommendedName>
        <fullName evidence="5">Prophage tail endopeptidase domain-containing protein</fullName>
    </recommendedName>
</protein>